<dbReference type="PANTHER" id="PTHR30163:SF9">
    <property type="entry name" value="MEMBRANE-BOUND LYTIC MUREIN TRANSGLYCOSYLASE B"/>
    <property type="match status" value="1"/>
</dbReference>
<evidence type="ECO:0000313" key="2">
    <source>
        <dbReference type="EMBL" id="OIQ76613.1"/>
    </source>
</evidence>
<proteinExistence type="predicted"/>
<dbReference type="InterPro" id="IPR023346">
    <property type="entry name" value="Lysozyme-like_dom_sf"/>
</dbReference>
<name>A0A1J5QKR4_9ZZZZ</name>
<evidence type="ECO:0000259" key="1">
    <source>
        <dbReference type="Pfam" id="PF13406"/>
    </source>
</evidence>
<feature type="domain" description="Transglycosylase SLT" evidence="1">
    <location>
        <begin position="67"/>
        <end position="368"/>
    </location>
</feature>
<comment type="caution">
    <text evidence="2">The sequence shown here is derived from an EMBL/GenBank/DDBJ whole genome shotgun (WGS) entry which is preliminary data.</text>
</comment>
<dbReference type="AlphaFoldDB" id="A0A1J5QKR4"/>
<dbReference type="GO" id="GO:0009253">
    <property type="term" value="P:peptidoglycan catabolic process"/>
    <property type="evidence" value="ECO:0007669"/>
    <property type="project" value="TreeGrafter"/>
</dbReference>
<reference evidence="2" key="1">
    <citation type="submission" date="2016-10" db="EMBL/GenBank/DDBJ databases">
        <title>Sequence of Gallionella enrichment culture.</title>
        <authorList>
            <person name="Poehlein A."/>
            <person name="Muehling M."/>
            <person name="Daniel R."/>
        </authorList>
    </citation>
    <scope>NUCLEOTIDE SEQUENCE</scope>
</reference>
<gene>
    <name evidence="2" type="primary">mltB_10</name>
    <name evidence="2" type="ORF">GALL_417000</name>
</gene>
<dbReference type="EMBL" id="MLJW01001820">
    <property type="protein sequence ID" value="OIQ76613.1"/>
    <property type="molecule type" value="Genomic_DNA"/>
</dbReference>
<organism evidence="2">
    <name type="scientific">mine drainage metagenome</name>
    <dbReference type="NCBI Taxonomy" id="410659"/>
    <lineage>
        <taxon>unclassified sequences</taxon>
        <taxon>metagenomes</taxon>
        <taxon>ecological metagenomes</taxon>
    </lineage>
</organism>
<dbReference type="GO" id="GO:0008933">
    <property type="term" value="F:peptidoglycan lytic transglycosylase activity"/>
    <property type="evidence" value="ECO:0007669"/>
    <property type="project" value="TreeGrafter"/>
</dbReference>
<dbReference type="InterPro" id="IPR043426">
    <property type="entry name" value="MltB-like"/>
</dbReference>
<accession>A0A1J5QKR4</accession>
<dbReference type="PANTHER" id="PTHR30163">
    <property type="entry name" value="MEMBRANE-BOUND LYTIC MUREIN TRANSGLYCOSYLASE B"/>
    <property type="match status" value="1"/>
</dbReference>
<sequence>MPHPTLKQDPFRRALLRAAVPVLLPLPRAWAAMPATAHASAASAASTPLPAVAAASAPPPGEYGAKARVAALAAKLARANALPEAWVAEQLARARFNPAVVQLMLPGRPMQKNWALYRSRFVEPARIAAGVAFAHRHARWLRRTQRRFGVPEAVLLGILGVETYYGRIMGSFHVLDALTTLALDWPAAAPTDRSAFFASQLGDFLRWCRAGERDPRTVLGSYAGAIGMAQFMPESILRWGMSSRRGAAVDLGGRAADAILSIGNFLAGHGWTTGQPCGFALSAPPAVDAATLERLLAPDIVPSFSATQLEAAGLKLDAAARAYPGPLSLLRLPNGDDAPSWRLGTANFYVLTRYNHSALYAQAVLDLGSAVVASA</sequence>
<dbReference type="InterPro" id="IPR031304">
    <property type="entry name" value="SLT_2"/>
</dbReference>
<dbReference type="Pfam" id="PF13406">
    <property type="entry name" value="SLT_2"/>
    <property type="match status" value="1"/>
</dbReference>
<keyword evidence="2" id="KW-0456">Lyase</keyword>
<protein>
    <submittedName>
        <fullName evidence="2">Membrane-bound lytic murein transglycosylase B</fullName>
        <ecNumber evidence="2">4.2.2.-</ecNumber>
    </submittedName>
</protein>
<dbReference type="EC" id="4.2.2.-" evidence="2"/>
<dbReference type="SUPFAM" id="SSF53955">
    <property type="entry name" value="Lysozyme-like"/>
    <property type="match status" value="1"/>
</dbReference>
<dbReference type="Gene3D" id="1.10.530.10">
    <property type="match status" value="1"/>
</dbReference>
<dbReference type="Gene3D" id="1.10.8.350">
    <property type="entry name" value="Bacterial muramidase"/>
    <property type="match status" value="1"/>
</dbReference>